<sequence>MLTTDVSNGESPSTRSKKPDGCSSRSTSQGTERSATGATAATLSGAPPPNPRRPPRGHAMREHISSVIEALRAIDYLGS</sequence>
<protein>
    <submittedName>
        <fullName evidence="2">Uncharacterized protein</fullName>
    </submittedName>
</protein>
<feature type="region of interest" description="Disordered" evidence="1">
    <location>
        <begin position="1"/>
        <end position="62"/>
    </location>
</feature>
<reference evidence="2 3" key="1">
    <citation type="journal article" date="2013" name="Antonie Van Leeuwenhoek">
        <title>Actinoplanes hulinensis sp. nov., a novel actinomycete isolated from soybean root (Glycine max (L.) Merr).</title>
        <authorList>
            <person name="Shen Y."/>
            <person name="Liu C."/>
            <person name="Wang X."/>
            <person name="Zhao J."/>
            <person name="Jia F."/>
            <person name="Zhang Y."/>
            <person name="Wang L."/>
            <person name="Yang D."/>
            <person name="Xiang W."/>
        </authorList>
    </citation>
    <scope>NUCLEOTIDE SEQUENCE [LARGE SCALE GENOMIC DNA]</scope>
    <source>
        <strain evidence="2 3">NEAU-M9</strain>
    </source>
</reference>
<feature type="compositionally biased region" description="Polar residues" evidence="1">
    <location>
        <begin position="1"/>
        <end position="14"/>
    </location>
</feature>
<organism evidence="2 3">
    <name type="scientific">Actinoplanes hulinensis</name>
    <dbReference type="NCBI Taxonomy" id="1144547"/>
    <lineage>
        <taxon>Bacteria</taxon>
        <taxon>Bacillati</taxon>
        <taxon>Actinomycetota</taxon>
        <taxon>Actinomycetes</taxon>
        <taxon>Micromonosporales</taxon>
        <taxon>Micromonosporaceae</taxon>
        <taxon>Actinoplanes</taxon>
    </lineage>
</organism>
<keyword evidence="3" id="KW-1185">Reference proteome</keyword>
<feature type="compositionally biased region" description="Low complexity" evidence="1">
    <location>
        <begin position="34"/>
        <end position="45"/>
    </location>
</feature>
<evidence type="ECO:0000256" key="1">
    <source>
        <dbReference type="SAM" id="MobiDB-lite"/>
    </source>
</evidence>
<dbReference type="Proteomes" id="UP001519863">
    <property type="component" value="Unassembled WGS sequence"/>
</dbReference>
<gene>
    <name evidence="2" type="ORF">KZ829_17060</name>
</gene>
<proteinExistence type="predicted"/>
<comment type="caution">
    <text evidence="2">The sequence shown here is derived from an EMBL/GenBank/DDBJ whole genome shotgun (WGS) entry which is preliminary data.</text>
</comment>
<evidence type="ECO:0000313" key="2">
    <source>
        <dbReference type="EMBL" id="MBW6435450.1"/>
    </source>
</evidence>
<name>A0ABS7B378_9ACTN</name>
<dbReference type="EMBL" id="JAHXZI010000008">
    <property type="protein sequence ID" value="MBW6435450.1"/>
    <property type="molecule type" value="Genomic_DNA"/>
</dbReference>
<dbReference type="RefSeq" id="WP_220144892.1">
    <property type="nucleotide sequence ID" value="NZ_JAHXZI010000008.1"/>
</dbReference>
<accession>A0ABS7B378</accession>
<feature type="compositionally biased region" description="Polar residues" evidence="1">
    <location>
        <begin position="23"/>
        <end position="33"/>
    </location>
</feature>
<evidence type="ECO:0000313" key="3">
    <source>
        <dbReference type="Proteomes" id="UP001519863"/>
    </source>
</evidence>